<comment type="subcellular location">
    <subcellularLocation>
        <location evidence="1">Membrane</location>
        <topology evidence="1">Single-pass type IV membrane protein</topology>
    </subcellularLocation>
</comment>
<dbReference type="AlphaFoldDB" id="A0A8S1XR58"/>
<organism evidence="9 10">
    <name type="scientific">Paramecium pentaurelia</name>
    <dbReference type="NCBI Taxonomy" id="43138"/>
    <lineage>
        <taxon>Eukaryota</taxon>
        <taxon>Sar</taxon>
        <taxon>Alveolata</taxon>
        <taxon>Ciliophora</taxon>
        <taxon>Intramacronucleata</taxon>
        <taxon>Oligohymenophorea</taxon>
        <taxon>Peniculida</taxon>
        <taxon>Parameciidae</taxon>
        <taxon>Paramecium</taxon>
    </lineage>
</organism>
<dbReference type="GO" id="GO:0090158">
    <property type="term" value="P:endoplasmic reticulum membrane organization"/>
    <property type="evidence" value="ECO:0007669"/>
    <property type="project" value="TreeGrafter"/>
</dbReference>
<evidence type="ECO:0000256" key="1">
    <source>
        <dbReference type="ARBA" id="ARBA00004211"/>
    </source>
</evidence>
<dbReference type="Pfam" id="PF00635">
    <property type="entry name" value="Motile_Sperm"/>
    <property type="match status" value="1"/>
</dbReference>
<dbReference type="InterPro" id="IPR016763">
    <property type="entry name" value="VAP"/>
</dbReference>
<feature type="coiled-coil region" evidence="5">
    <location>
        <begin position="162"/>
        <end position="196"/>
    </location>
</feature>
<dbReference type="EMBL" id="CAJJDO010000134">
    <property type="protein sequence ID" value="CAD8203570.1"/>
    <property type="molecule type" value="Genomic_DNA"/>
</dbReference>
<dbReference type="InterPro" id="IPR000535">
    <property type="entry name" value="MSP_dom"/>
</dbReference>
<dbReference type="PANTHER" id="PTHR10809">
    <property type="entry name" value="VESICLE-ASSOCIATED MEMBRANE PROTEIN-ASSOCIATED PROTEIN"/>
    <property type="match status" value="1"/>
</dbReference>
<evidence type="ECO:0000259" key="8">
    <source>
        <dbReference type="PROSITE" id="PS50202"/>
    </source>
</evidence>
<dbReference type="GO" id="GO:0005886">
    <property type="term" value="C:plasma membrane"/>
    <property type="evidence" value="ECO:0007669"/>
    <property type="project" value="TreeGrafter"/>
</dbReference>
<dbReference type="PROSITE" id="PS50202">
    <property type="entry name" value="MSP"/>
    <property type="match status" value="1"/>
</dbReference>
<proteinExistence type="predicted"/>
<keyword evidence="4 7" id="KW-0472">Membrane</keyword>
<evidence type="ECO:0000256" key="6">
    <source>
        <dbReference type="SAM" id="MobiDB-lite"/>
    </source>
</evidence>
<evidence type="ECO:0000313" key="10">
    <source>
        <dbReference type="Proteomes" id="UP000689195"/>
    </source>
</evidence>
<reference evidence="9" key="1">
    <citation type="submission" date="2021-01" db="EMBL/GenBank/DDBJ databases">
        <authorList>
            <consortium name="Genoscope - CEA"/>
            <person name="William W."/>
        </authorList>
    </citation>
    <scope>NUCLEOTIDE SEQUENCE</scope>
</reference>
<accession>A0A8S1XR58</accession>
<comment type="caution">
    <text evidence="9">The sequence shown here is derived from an EMBL/GenBank/DDBJ whole genome shotgun (WGS) entry which is preliminary data.</text>
</comment>
<keyword evidence="5" id="KW-0175">Coiled coil</keyword>
<feature type="transmembrane region" description="Helical" evidence="7">
    <location>
        <begin position="206"/>
        <end position="225"/>
    </location>
</feature>
<name>A0A8S1XR58_9CILI</name>
<evidence type="ECO:0000256" key="2">
    <source>
        <dbReference type="ARBA" id="ARBA00022692"/>
    </source>
</evidence>
<dbReference type="PANTHER" id="PTHR10809:SF6">
    <property type="entry name" value="AT11025P-RELATED"/>
    <property type="match status" value="1"/>
</dbReference>
<evidence type="ECO:0000256" key="7">
    <source>
        <dbReference type="SAM" id="Phobius"/>
    </source>
</evidence>
<sequence length="227" mass="26251">MQGLIEIEPKQYLEFEAEENKLAHAQLSLKNLTQQDVAYKIKTTTPQLFQVKPSVGIINTNQTQIIEISTSQPIKSDAKFDPKFQVNACQIDFQDQDLTQFWKNRDQSTIQSQQIKSRIKQQNVQQDVQHHNSVPDSKILESNSSNSQQQESKMFKSIIEPKTDKDDQIKQFQDQYEKLQQEYLDFKKKIELETQQALLKKDKSNLSFSQLLLAILIALVAGYMIGN</sequence>
<dbReference type="Proteomes" id="UP000689195">
    <property type="component" value="Unassembled WGS sequence"/>
</dbReference>
<keyword evidence="2 7" id="KW-0812">Transmembrane</keyword>
<feature type="compositionally biased region" description="Low complexity" evidence="6">
    <location>
        <begin position="141"/>
        <end position="151"/>
    </location>
</feature>
<feature type="domain" description="MSP" evidence="8">
    <location>
        <begin position="4"/>
        <end position="120"/>
    </location>
</feature>
<gene>
    <name evidence="9" type="ORF">PPENT_87.1.T1340065</name>
</gene>
<keyword evidence="3 7" id="KW-1133">Transmembrane helix</keyword>
<evidence type="ECO:0000256" key="3">
    <source>
        <dbReference type="ARBA" id="ARBA00022989"/>
    </source>
</evidence>
<feature type="region of interest" description="Disordered" evidence="6">
    <location>
        <begin position="120"/>
        <end position="151"/>
    </location>
</feature>
<dbReference type="GO" id="GO:0005789">
    <property type="term" value="C:endoplasmic reticulum membrane"/>
    <property type="evidence" value="ECO:0007669"/>
    <property type="project" value="InterPro"/>
</dbReference>
<dbReference type="GO" id="GO:0061817">
    <property type="term" value="P:endoplasmic reticulum-plasma membrane tethering"/>
    <property type="evidence" value="ECO:0007669"/>
    <property type="project" value="TreeGrafter"/>
</dbReference>
<protein>
    <recommendedName>
        <fullName evidence="8">MSP domain-containing protein</fullName>
    </recommendedName>
</protein>
<evidence type="ECO:0000256" key="5">
    <source>
        <dbReference type="SAM" id="Coils"/>
    </source>
</evidence>
<dbReference type="OrthoDB" id="264603at2759"/>
<evidence type="ECO:0000256" key="4">
    <source>
        <dbReference type="ARBA" id="ARBA00023136"/>
    </source>
</evidence>
<evidence type="ECO:0000313" key="9">
    <source>
        <dbReference type="EMBL" id="CAD8203570.1"/>
    </source>
</evidence>
<keyword evidence="10" id="KW-1185">Reference proteome</keyword>